<gene>
    <name evidence="16" type="ORF">ACEWY4_026428</name>
</gene>
<feature type="region of interest" description="Disordered" evidence="14">
    <location>
        <begin position="471"/>
        <end position="519"/>
    </location>
</feature>
<evidence type="ECO:0000256" key="10">
    <source>
        <dbReference type="ARBA" id="ARBA00037982"/>
    </source>
</evidence>
<dbReference type="GO" id="GO:0005524">
    <property type="term" value="F:ATP binding"/>
    <property type="evidence" value="ECO:0007669"/>
    <property type="project" value="UniProtKB-UniRule"/>
</dbReference>
<accession>A0ABD1IUT6</accession>
<dbReference type="GO" id="GO:0046872">
    <property type="term" value="F:metal ion binding"/>
    <property type="evidence" value="ECO:0007669"/>
    <property type="project" value="UniProtKB-KW"/>
</dbReference>
<dbReference type="InterPro" id="IPR000719">
    <property type="entry name" value="Prot_kinase_dom"/>
</dbReference>
<feature type="binding site" evidence="13">
    <location>
        <position position="134"/>
    </location>
    <ligand>
        <name>ATP</name>
        <dbReference type="ChEBI" id="CHEBI:30616"/>
    </ligand>
</feature>
<evidence type="ECO:0000256" key="2">
    <source>
        <dbReference type="ARBA" id="ARBA00022527"/>
    </source>
</evidence>
<evidence type="ECO:0000313" key="16">
    <source>
        <dbReference type="EMBL" id="KAL2078743.1"/>
    </source>
</evidence>
<dbReference type="EMBL" id="JBHFQA010000023">
    <property type="protein sequence ID" value="KAL2078743.1"/>
    <property type="molecule type" value="Genomic_DNA"/>
</dbReference>
<evidence type="ECO:0000256" key="9">
    <source>
        <dbReference type="ARBA" id="ARBA00023306"/>
    </source>
</evidence>
<comment type="similarity">
    <text evidence="10">Belongs to the protein kinase superfamily. Ser/Thr protein kinase family. GCN2 subfamily.</text>
</comment>
<name>A0ABD1IUT6_9TELE</name>
<keyword evidence="7 13" id="KW-0067">ATP-binding</keyword>
<feature type="region of interest" description="Disordered" evidence="14">
    <location>
        <begin position="255"/>
        <end position="287"/>
    </location>
</feature>
<evidence type="ECO:0000256" key="6">
    <source>
        <dbReference type="ARBA" id="ARBA00022777"/>
    </source>
</evidence>
<feature type="region of interest" description="Disordered" evidence="14">
    <location>
        <begin position="425"/>
        <end position="459"/>
    </location>
</feature>
<keyword evidence="2" id="KW-0723">Serine/threonine-protein kinase</keyword>
<dbReference type="SMART" id="SM00220">
    <property type="entry name" value="S_TKc"/>
    <property type="match status" value="1"/>
</dbReference>
<dbReference type="EC" id="2.7.11.1" evidence="1"/>
<feature type="region of interest" description="Disordered" evidence="14">
    <location>
        <begin position="577"/>
        <end position="600"/>
    </location>
</feature>
<dbReference type="Pfam" id="PF00069">
    <property type="entry name" value="Pkinase"/>
    <property type="match status" value="1"/>
</dbReference>
<dbReference type="Gene3D" id="3.30.200.20">
    <property type="entry name" value="Phosphorylase Kinase, domain 1"/>
    <property type="match status" value="1"/>
</dbReference>
<feature type="compositionally biased region" description="Low complexity" evidence="14">
    <location>
        <begin position="489"/>
        <end position="510"/>
    </location>
</feature>
<evidence type="ECO:0000256" key="3">
    <source>
        <dbReference type="ARBA" id="ARBA00022679"/>
    </source>
</evidence>
<dbReference type="PROSITE" id="PS00108">
    <property type="entry name" value="PROTEIN_KINASE_ST"/>
    <property type="match status" value="1"/>
</dbReference>
<keyword evidence="9" id="KW-0131">Cell cycle</keyword>
<comment type="caution">
    <text evidence="16">The sequence shown here is derived from an EMBL/GenBank/DDBJ whole genome shotgun (WGS) entry which is preliminary data.</text>
</comment>
<dbReference type="PANTHER" id="PTHR11042">
    <property type="entry name" value="EUKARYOTIC TRANSLATION INITIATION FACTOR 2-ALPHA KINASE EIF2-ALPHA KINASE -RELATED"/>
    <property type="match status" value="1"/>
</dbReference>
<evidence type="ECO:0000256" key="11">
    <source>
        <dbReference type="ARBA" id="ARBA00047899"/>
    </source>
</evidence>
<evidence type="ECO:0000256" key="8">
    <source>
        <dbReference type="ARBA" id="ARBA00022842"/>
    </source>
</evidence>
<reference evidence="16 17" key="1">
    <citation type="submission" date="2024-09" db="EMBL/GenBank/DDBJ databases">
        <title>A chromosome-level genome assembly of Gray's grenadier anchovy, Coilia grayii.</title>
        <authorList>
            <person name="Fu Z."/>
        </authorList>
    </citation>
    <scope>NUCLEOTIDE SEQUENCE [LARGE SCALE GENOMIC DNA]</scope>
    <source>
        <strain evidence="16">G4</strain>
        <tissue evidence="16">Muscle</tissue>
    </source>
</reference>
<dbReference type="SUPFAM" id="SSF56112">
    <property type="entry name" value="Protein kinase-like (PK-like)"/>
    <property type="match status" value="1"/>
</dbReference>
<dbReference type="GO" id="GO:0004674">
    <property type="term" value="F:protein serine/threonine kinase activity"/>
    <property type="evidence" value="ECO:0007669"/>
    <property type="project" value="UniProtKB-KW"/>
</dbReference>
<evidence type="ECO:0000256" key="7">
    <source>
        <dbReference type="ARBA" id="ARBA00022840"/>
    </source>
</evidence>
<dbReference type="Gene3D" id="1.10.510.10">
    <property type="entry name" value="Transferase(Phosphotransferase) domain 1"/>
    <property type="match status" value="1"/>
</dbReference>
<keyword evidence="3" id="KW-0808">Transferase</keyword>
<dbReference type="InterPro" id="IPR011009">
    <property type="entry name" value="Kinase-like_dom_sf"/>
</dbReference>
<evidence type="ECO:0000256" key="14">
    <source>
        <dbReference type="SAM" id="MobiDB-lite"/>
    </source>
</evidence>
<dbReference type="InterPro" id="IPR050339">
    <property type="entry name" value="CC_SR_Kinase"/>
</dbReference>
<comment type="catalytic activity">
    <reaction evidence="12">
        <text>L-seryl-[protein] + ATP = O-phospho-L-seryl-[protein] + ADP + H(+)</text>
        <dbReference type="Rhea" id="RHEA:17989"/>
        <dbReference type="Rhea" id="RHEA-COMP:9863"/>
        <dbReference type="Rhea" id="RHEA-COMP:11604"/>
        <dbReference type="ChEBI" id="CHEBI:15378"/>
        <dbReference type="ChEBI" id="CHEBI:29999"/>
        <dbReference type="ChEBI" id="CHEBI:30616"/>
        <dbReference type="ChEBI" id="CHEBI:83421"/>
        <dbReference type="ChEBI" id="CHEBI:456216"/>
        <dbReference type="EC" id="2.7.11.1"/>
    </reaction>
</comment>
<keyword evidence="8" id="KW-0460">Magnesium</keyword>
<dbReference type="Proteomes" id="UP001591681">
    <property type="component" value="Unassembled WGS sequence"/>
</dbReference>
<evidence type="ECO:0000256" key="5">
    <source>
        <dbReference type="ARBA" id="ARBA00022741"/>
    </source>
</evidence>
<dbReference type="PROSITE" id="PS00107">
    <property type="entry name" value="PROTEIN_KINASE_ATP"/>
    <property type="match status" value="1"/>
</dbReference>
<feature type="compositionally biased region" description="Low complexity" evidence="14">
    <location>
        <begin position="589"/>
        <end position="599"/>
    </location>
</feature>
<dbReference type="PANTHER" id="PTHR11042:SF183">
    <property type="entry name" value="MEMBRANE-ASSOCIATED TYROSINE- AND THREONINE-SPECIFIC CDC2-INHIBITORY KINASE"/>
    <property type="match status" value="1"/>
</dbReference>
<evidence type="ECO:0000256" key="4">
    <source>
        <dbReference type="ARBA" id="ARBA00022723"/>
    </source>
</evidence>
<keyword evidence="5 13" id="KW-0547">Nucleotide-binding</keyword>
<dbReference type="InterPro" id="IPR008271">
    <property type="entry name" value="Ser/Thr_kinase_AS"/>
</dbReference>
<evidence type="ECO:0000256" key="13">
    <source>
        <dbReference type="PROSITE-ProRule" id="PRU10141"/>
    </source>
</evidence>
<keyword evidence="17" id="KW-1185">Reference proteome</keyword>
<keyword evidence="4" id="KW-0479">Metal-binding</keyword>
<dbReference type="AlphaFoldDB" id="A0ABD1IUT6"/>
<evidence type="ECO:0000259" key="15">
    <source>
        <dbReference type="PROSITE" id="PS50011"/>
    </source>
</evidence>
<evidence type="ECO:0000313" key="17">
    <source>
        <dbReference type="Proteomes" id="UP001591681"/>
    </source>
</evidence>
<dbReference type="PROSITE" id="PS50011">
    <property type="entry name" value="PROTEIN_KINASE_DOM"/>
    <property type="match status" value="1"/>
</dbReference>
<comment type="catalytic activity">
    <reaction evidence="11">
        <text>L-threonyl-[protein] + ATP = O-phospho-L-threonyl-[protein] + ADP + H(+)</text>
        <dbReference type="Rhea" id="RHEA:46608"/>
        <dbReference type="Rhea" id="RHEA-COMP:11060"/>
        <dbReference type="Rhea" id="RHEA-COMP:11605"/>
        <dbReference type="ChEBI" id="CHEBI:15378"/>
        <dbReference type="ChEBI" id="CHEBI:30013"/>
        <dbReference type="ChEBI" id="CHEBI:30616"/>
        <dbReference type="ChEBI" id="CHEBI:61977"/>
        <dbReference type="ChEBI" id="CHEBI:456216"/>
        <dbReference type="EC" id="2.7.11.1"/>
    </reaction>
</comment>
<feature type="compositionally biased region" description="Basic and acidic residues" evidence="14">
    <location>
        <begin position="255"/>
        <end position="264"/>
    </location>
</feature>
<dbReference type="InterPro" id="IPR017441">
    <property type="entry name" value="Protein_kinase_ATP_BS"/>
</dbReference>
<evidence type="ECO:0000256" key="1">
    <source>
        <dbReference type="ARBA" id="ARBA00012513"/>
    </source>
</evidence>
<keyword evidence="6" id="KW-0418">Kinase</keyword>
<proteinExistence type="inferred from homology"/>
<organism evidence="16 17">
    <name type="scientific">Coilia grayii</name>
    <name type="common">Gray's grenadier anchovy</name>
    <dbReference type="NCBI Taxonomy" id="363190"/>
    <lineage>
        <taxon>Eukaryota</taxon>
        <taxon>Metazoa</taxon>
        <taxon>Chordata</taxon>
        <taxon>Craniata</taxon>
        <taxon>Vertebrata</taxon>
        <taxon>Euteleostomi</taxon>
        <taxon>Actinopterygii</taxon>
        <taxon>Neopterygii</taxon>
        <taxon>Teleostei</taxon>
        <taxon>Clupei</taxon>
        <taxon>Clupeiformes</taxon>
        <taxon>Clupeoidei</taxon>
        <taxon>Engraulidae</taxon>
        <taxon>Coilinae</taxon>
        <taxon>Coilia</taxon>
    </lineage>
</organism>
<feature type="domain" description="Protein kinase" evidence="15">
    <location>
        <begin position="105"/>
        <end position="382"/>
    </location>
</feature>
<protein>
    <recommendedName>
        <fullName evidence="1">non-specific serine/threonine protein kinase</fullName>
        <ecNumber evidence="1">2.7.11.1</ecNumber>
    </recommendedName>
</protein>
<evidence type="ECO:0000256" key="12">
    <source>
        <dbReference type="ARBA" id="ARBA00048679"/>
    </source>
</evidence>
<sequence length="629" mass="69358">MSVTMDTNMVTTPLPIPAHFSHAQQSFSLKKRRFPLSFAGLDSPSRLSRSLPPRPPSKGCPPVSRLFPQEPPSAWTPLSQSLIARPPPPLLYDPKRPQSFFSQCFTNLGLLGRGSFGEVYKVLSLLDGRQYAVKRSVQRFRNGSDRARCLREARNHERLGPHPHVLAFVAAWEEGERLHIQTELCCTSLLLHVENLPSGPDEVTVWGYLCDLLSALRHLHARGFTHMDLKPANVFVTRSGRLKLGDFGLLLERRRGGGEKEREGTGTGAGGRGIRAEEESEDMQEGDPRYMAPELLRGEYGPAADVFSLGVSILELACNMEVPKGGEGWQQLRQGILPSEFTNGLSPELRHVLQLMLTSDPSRRPSVEQLLALPSVRKHSWRRHAHLLLHESLQTLLSLSQSVVSLGWGLLSSLKLPFLPRCDPPAPPCTPPRDSWDKDGDLSTLPPSPPTPPSGESLCLGEESVFLPEPLCLDDSPTDRLPSRITFDSTSTPMSTSSPSTVKSDTSPPTRTHAHSQSRDWLATLESLAHTPPSSRSSRSRSRCQVGPILVPDNATATSQGLRHLHAGLASRSRLSARTLDQNSPPHTPSSTRSHSRSSCCRDEDWTTGDSFKHSFEPKNLLTMFDEAV</sequence>